<dbReference type="Gene3D" id="1.10.167.10">
    <property type="entry name" value="Regulator of G-protein Signalling 4, domain 2"/>
    <property type="match status" value="1"/>
</dbReference>
<dbReference type="EMBL" id="MCOG01000076">
    <property type="protein sequence ID" value="ORY55788.1"/>
    <property type="molecule type" value="Genomic_DNA"/>
</dbReference>
<sequence length="556" mass="65126">MNNESMSYNMTQINNISESDTNKNINGKLHIQGTEGIIYLFLNIFCIFYYFIPLIWISHYKHWYIIKQRNFILTFVGGIANFLSTFSNLVTQILSIPCAVSYYCATVATAIMHLCLINRAIRLYFLYKLNIFKVTELSQKKFIQKSQRNTIIEPNIYYKSIYKMVNKKIAYIITIILMLLSILVSIAFHYVTQQKSNRNLDGRTVCGMKFIDINKKISNGYQNTQNSQRNFYRQEKREESVYKILMGSPDSMFMLPMYIGIVFTILCIIIVIIFTFTDIKDDQRFGIKYISKPITIIKYYNSTLNNNQYICQSIYAIFMISKNKGYFINNDNLFTKLFTNTKEGILLFVINGFYLHFTSVIIPLYKCIKAEHLDKQYENEPTNTMQYFYKILNSPNLVEELKAIAIQEFVVENVLFWENYCILQKIVTRVKHKQNIGDNDSSSYSHHGKFSLQDIYSQNSGNSHDESSYDPNYPLLPQLVPYFNAFYHTFIDIDGPAAVNISGSTIRRIYHDFYTYPTVGIFDEAKDEVVETMYLSLFPILLQQNRKQLGEIYSQH</sequence>
<name>A0A1Y2D957_9FUNG</name>
<proteinExistence type="predicted"/>
<comment type="caution">
    <text evidence="2">The sequence shown here is derived from an EMBL/GenBank/DDBJ whole genome shotgun (WGS) entry which is preliminary data.</text>
</comment>
<dbReference type="Proteomes" id="UP000193920">
    <property type="component" value="Unassembled WGS sequence"/>
</dbReference>
<dbReference type="InterPro" id="IPR044926">
    <property type="entry name" value="RGS_subdomain_2"/>
</dbReference>
<dbReference type="OrthoDB" id="2139003at2759"/>
<gene>
    <name evidence="2" type="ORF">LY90DRAFT_669574</name>
</gene>
<keyword evidence="3" id="KW-1185">Reference proteome</keyword>
<dbReference type="InterPro" id="IPR036305">
    <property type="entry name" value="RGS_sf"/>
</dbReference>
<reference evidence="2 3" key="1">
    <citation type="submission" date="2016-08" db="EMBL/GenBank/DDBJ databases">
        <title>A Parts List for Fungal Cellulosomes Revealed by Comparative Genomics.</title>
        <authorList>
            <consortium name="DOE Joint Genome Institute"/>
            <person name="Haitjema C.H."/>
            <person name="Gilmore S.P."/>
            <person name="Henske J.K."/>
            <person name="Solomon K.V."/>
            <person name="De Groot R."/>
            <person name="Kuo A."/>
            <person name="Mondo S.J."/>
            <person name="Salamov A.A."/>
            <person name="Labutti K."/>
            <person name="Zhao Z."/>
            <person name="Chiniquy J."/>
            <person name="Barry K."/>
            <person name="Brewer H.M."/>
            <person name="Purvine S.O."/>
            <person name="Wright A.T."/>
            <person name="Boxma B."/>
            <person name="Van Alen T."/>
            <person name="Hackstein J.H."/>
            <person name="Baker S.E."/>
            <person name="Grigoriev I.V."/>
            <person name="O'Malley M.A."/>
        </authorList>
    </citation>
    <scope>NUCLEOTIDE SEQUENCE [LARGE SCALE GENOMIC DNA]</scope>
    <source>
        <strain evidence="2 3">G1</strain>
    </source>
</reference>
<evidence type="ECO:0000256" key="1">
    <source>
        <dbReference type="SAM" id="Phobius"/>
    </source>
</evidence>
<feature type="transmembrane region" description="Helical" evidence="1">
    <location>
        <begin position="100"/>
        <end position="121"/>
    </location>
</feature>
<feature type="transmembrane region" description="Helical" evidence="1">
    <location>
        <begin position="169"/>
        <end position="191"/>
    </location>
</feature>
<feature type="transmembrane region" description="Helical" evidence="1">
    <location>
        <begin position="71"/>
        <end position="94"/>
    </location>
</feature>
<organism evidence="2 3">
    <name type="scientific">Neocallimastix californiae</name>
    <dbReference type="NCBI Taxonomy" id="1754190"/>
    <lineage>
        <taxon>Eukaryota</taxon>
        <taxon>Fungi</taxon>
        <taxon>Fungi incertae sedis</taxon>
        <taxon>Chytridiomycota</taxon>
        <taxon>Chytridiomycota incertae sedis</taxon>
        <taxon>Neocallimastigomycetes</taxon>
        <taxon>Neocallimastigales</taxon>
        <taxon>Neocallimastigaceae</taxon>
        <taxon>Neocallimastix</taxon>
    </lineage>
</organism>
<evidence type="ECO:0008006" key="4">
    <source>
        <dbReference type="Google" id="ProtNLM"/>
    </source>
</evidence>
<keyword evidence="1" id="KW-1133">Transmembrane helix</keyword>
<accession>A0A1Y2D957</accession>
<dbReference type="AlphaFoldDB" id="A0A1Y2D957"/>
<keyword evidence="1" id="KW-0472">Membrane</keyword>
<keyword evidence="1" id="KW-0812">Transmembrane</keyword>
<dbReference type="SUPFAM" id="SSF48097">
    <property type="entry name" value="Regulator of G-protein signaling, RGS"/>
    <property type="match status" value="1"/>
</dbReference>
<evidence type="ECO:0000313" key="2">
    <source>
        <dbReference type="EMBL" id="ORY55788.1"/>
    </source>
</evidence>
<feature type="transmembrane region" description="Helical" evidence="1">
    <location>
        <begin position="345"/>
        <end position="365"/>
    </location>
</feature>
<feature type="transmembrane region" description="Helical" evidence="1">
    <location>
        <begin position="255"/>
        <end position="276"/>
    </location>
</feature>
<feature type="transmembrane region" description="Helical" evidence="1">
    <location>
        <begin position="37"/>
        <end position="59"/>
    </location>
</feature>
<protein>
    <recommendedName>
        <fullName evidence="4">RGS domain-containing protein</fullName>
    </recommendedName>
</protein>
<evidence type="ECO:0000313" key="3">
    <source>
        <dbReference type="Proteomes" id="UP000193920"/>
    </source>
</evidence>